<reference evidence="2 3" key="1">
    <citation type="journal article" date="2014" name="PLoS Genet.">
        <title>Phylogenetically driven sequencing of extremely halophilic archaea reveals strategies for static and dynamic osmo-response.</title>
        <authorList>
            <person name="Becker E.A."/>
            <person name="Seitzer P.M."/>
            <person name="Tritt A."/>
            <person name="Larsen D."/>
            <person name="Krusor M."/>
            <person name="Yao A.I."/>
            <person name="Wu D."/>
            <person name="Madern D."/>
            <person name="Eisen J.A."/>
            <person name="Darling A.E."/>
            <person name="Facciotti M.T."/>
        </authorList>
    </citation>
    <scope>NUCLEOTIDE SEQUENCE [LARGE SCALE GENOMIC DNA]</scope>
    <source>
        <strain evidence="2 3">DSM 3751</strain>
    </source>
</reference>
<sequence length="67" mass="6777">MNQDTTDDGSDRQPAAATGGRLADGPPASPVSDDGLEKRSHETVGERTAGSVAGGMSPKPTIGRADR</sequence>
<evidence type="ECO:0000313" key="2">
    <source>
        <dbReference type="EMBL" id="ELY76250.1"/>
    </source>
</evidence>
<evidence type="ECO:0000313" key="3">
    <source>
        <dbReference type="Proteomes" id="UP000011618"/>
    </source>
</evidence>
<organism evidence="2 3">
    <name type="scientific">Natrinema pallidum DSM 3751</name>
    <dbReference type="NCBI Taxonomy" id="1227495"/>
    <lineage>
        <taxon>Archaea</taxon>
        <taxon>Methanobacteriati</taxon>
        <taxon>Methanobacteriota</taxon>
        <taxon>Stenosarchaea group</taxon>
        <taxon>Halobacteria</taxon>
        <taxon>Halobacteriales</taxon>
        <taxon>Natrialbaceae</taxon>
        <taxon>Natrinema</taxon>
    </lineage>
</organism>
<proteinExistence type="predicted"/>
<gene>
    <name evidence="2" type="ORF">C487_12326</name>
</gene>
<dbReference type="OrthoDB" id="177190at2157"/>
<protein>
    <submittedName>
        <fullName evidence="2">Uncharacterized protein</fullName>
    </submittedName>
</protein>
<name>L9YPU3_9EURY</name>
<dbReference type="Proteomes" id="UP000011618">
    <property type="component" value="Unassembled WGS sequence"/>
</dbReference>
<accession>L9YPU3</accession>
<dbReference type="RefSeq" id="WP_006186024.1">
    <property type="nucleotide sequence ID" value="NZ_AOII01000072.1"/>
</dbReference>
<feature type="region of interest" description="Disordered" evidence="1">
    <location>
        <begin position="1"/>
        <end position="67"/>
    </location>
</feature>
<evidence type="ECO:0000256" key="1">
    <source>
        <dbReference type="SAM" id="MobiDB-lite"/>
    </source>
</evidence>
<dbReference type="AlphaFoldDB" id="L9YPU3"/>
<feature type="compositionally biased region" description="Basic and acidic residues" evidence="1">
    <location>
        <begin position="35"/>
        <end position="45"/>
    </location>
</feature>
<dbReference type="PATRIC" id="fig|1227495.3.peg.2467"/>
<dbReference type="EMBL" id="AOII01000072">
    <property type="protein sequence ID" value="ELY76250.1"/>
    <property type="molecule type" value="Genomic_DNA"/>
</dbReference>
<comment type="caution">
    <text evidence="2">The sequence shown here is derived from an EMBL/GenBank/DDBJ whole genome shotgun (WGS) entry which is preliminary data.</text>
</comment>